<dbReference type="Gene3D" id="2.60.120.1440">
    <property type="match status" value="1"/>
</dbReference>
<evidence type="ECO:0000313" key="5">
    <source>
        <dbReference type="Proteomes" id="UP000310760"/>
    </source>
</evidence>
<dbReference type="PANTHER" id="PTHR30273:SF2">
    <property type="entry name" value="PROTEIN FECR"/>
    <property type="match status" value="1"/>
</dbReference>
<dbReference type="InterPro" id="IPR032508">
    <property type="entry name" value="FecR_C"/>
</dbReference>
<feature type="domain" description="Protein FecR C-terminal" evidence="3">
    <location>
        <begin position="266"/>
        <end position="335"/>
    </location>
</feature>
<name>A0A4S2FLK6_9BACT</name>
<dbReference type="Proteomes" id="UP000310760">
    <property type="component" value="Unassembled WGS sequence"/>
</dbReference>
<feature type="domain" description="FecR protein" evidence="2">
    <location>
        <begin position="127"/>
        <end position="220"/>
    </location>
</feature>
<dbReference type="EMBL" id="SRYJ01000024">
    <property type="protein sequence ID" value="TGY69868.1"/>
    <property type="molecule type" value="Genomic_DNA"/>
</dbReference>
<evidence type="ECO:0000259" key="2">
    <source>
        <dbReference type="Pfam" id="PF04773"/>
    </source>
</evidence>
<accession>A0A4S2FLK6</accession>
<sequence length="337" mass="39106">MEEEKKHIDELIATYFAEGLDVGSLKELKKWIATSSDNEKYFMQQQELWFSAVDQKEAHLYDKEKAFELFKTKIGRQGETQKVIQKKFKLSIFWQYAAIVTALCVISYFSYWRGGEKVKEHFAEIVVESPLGSKTKLYLPDGTLVWLNAGSRMAYSQGFGVEDRLVKLTGEGYFEVKRNEELPFAVQTKALKVEVLGTKFNFRDYPEDEEVIVSLLEGKVVLDNLMRKEKSLFLIPNERVVLDKKSGRMQLEKALATNASQWKNGYLFFDEELLTDIIKELERSYGVKIQIANDALKDFRFYGNFVRREQSITEVMEALTATGKMHYKIEDNCITLY</sequence>
<dbReference type="InterPro" id="IPR006860">
    <property type="entry name" value="FecR"/>
</dbReference>
<keyword evidence="1" id="KW-1133">Transmembrane helix</keyword>
<dbReference type="Pfam" id="PF16344">
    <property type="entry name" value="FecR_C"/>
    <property type="match status" value="1"/>
</dbReference>
<dbReference type="PIRSF" id="PIRSF018266">
    <property type="entry name" value="FecR"/>
    <property type="match status" value="1"/>
</dbReference>
<evidence type="ECO:0000256" key="1">
    <source>
        <dbReference type="SAM" id="Phobius"/>
    </source>
</evidence>
<reference evidence="4 5" key="1">
    <citation type="submission" date="2019-04" db="EMBL/GenBank/DDBJ databases">
        <title>Microbes associate with the intestines of laboratory mice.</title>
        <authorList>
            <person name="Navarre W."/>
            <person name="Wong E."/>
            <person name="Huang K."/>
            <person name="Tropini C."/>
            <person name="Ng K."/>
            <person name="Yu B."/>
        </authorList>
    </citation>
    <scope>NUCLEOTIDE SEQUENCE [LARGE SCALE GENOMIC DNA]</scope>
    <source>
        <strain evidence="4 5">NM22_B1</strain>
    </source>
</reference>
<protein>
    <submittedName>
        <fullName evidence="4">FecR family protein</fullName>
    </submittedName>
</protein>
<dbReference type="FunFam" id="2.60.120.1440:FF:000001">
    <property type="entry name" value="Putative anti-sigma factor"/>
    <property type="match status" value="1"/>
</dbReference>
<proteinExistence type="predicted"/>
<evidence type="ECO:0000259" key="3">
    <source>
        <dbReference type="Pfam" id="PF16344"/>
    </source>
</evidence>
<dbReference type="InterPro" id="IPR012373">
    <property type="entry name" value="Ferrdict_sens_TM"/>
</dbReference>
<dbReference type="GO" id="GO:0016989">
    <property type="term" value="F:sigma factor antagonist activity"/>
    <property type="evidence" value="ECO:0007669"/>
    <property type="project" value="TreeGrafter"/>
</dbReference>
<keyword evidence="1" id="KW-0472">Membrane</keyword>
<dbReference type="AlphaFoldDB" id="A0A4S2FLK6"/>
<dbReference type="RefSeq" id="WP_135951834.1">
    <property type="nucleotide sequence ID" value="NZ_CAPOAU010000001.1"/>
</dbReference>
<dbReference type="Gene3D" id="3.55.50.30">
    <property type="match status" value="1"/>
</dbReference>
<evidence type="ECO:0000313" key="4">
    <source>
        <dbReference type="EMBL" id="TGY69868.1"/>
    </source>
</evidence>
<dbReference type="PANTHER" id="PTHR30273">
    <property type="entry name" value="PERIPLASMIC SIGNAL SENSOR AND SIGMA FACTOR ACTIVATOR FECR-RELATED"/>
    <property type="match status" value="1"/>
</dbReference>
<organism evidence="4 5">
    <name type="scientific">Phocaeicola sartorii</name>
    <dbReference type="NCBI Taxonomy" id="671267"/>
    <lineage>
        <taxon>Bacteria</taxon>
        <taxon>Pseudomonadati</taxon>
        <taxon>Bacteroidota</taxon>
        <taxon>Bacteroidia</taxon>
        <taxon>Bacteroidales</taxon>
        <taxon>Bacteroidaceae</taxon>
        <taxon>Phocaeicola</taxon>
    </lineage>
</organism>
<keyword evidence="1" id="KW-0812">Transmembrane</keyword>
<comment type="caution">
    <text evidence="4">The sequence shown here is derived from an EMBL/GenBank/DDBJ whole genome shotgun (WGS) entry which is preliminary data.</text>
</comment>
<feature type="transmembrane region" description="Helical" evidence="1">
    <location>
        <begin position="92"/>
        <end position="112"/>
    </location>
</feature>
<gene>
    <name evidence="4" type="ORF">E5339_11790</name>
</gene>
<dbReference type="Pfam" id="PF04773">
    <property type="entry name" value="FecR"/>
    <property type="match status" value="1"/>
</dbReference>